<organism evidence="1">
    <name type="scientific">bioreactor metagenome</name>
    <dbReference type="NCBI Taxonomy" id="1076179"/>
    <lineage>
        <taxon>unclassified sequences</taxon>
        <taxon>metagenomes</taxon>
        <taxon>ecological metagenomes</taxon>
    </lineage>
</organism>
<gene>
    <name evidence="1" type="ORF">SDC9_157266</name>
</gene>
<comment type="caution">
    <text evidence="1">The sequence shown here is derived from an EMBL/GenBank/DDBJ whole genome shotgun (WGS) entry which is preliminary data.</text>
</comment>
<name>A0A645FC88_9ZZZZ</name>
<dbReference type="Gene3D" id="3.30.565.10">
    <property type="entry name" value="Histidine kinase-like ATPase, C-terminal domain"/>
    <property type="match status" value="1"/>
</dbReference>
<dbReference type="EMBL" id="VSSQ01056110">
    <property type="protein sequence ID" value="MPN09973.1"/>
    <property type="molecule type" value="Genomic_DNA"/>
</dbReference>
<protein>
    <submittedName>
        <fullName evidence="1">Uncharacterized protein</fullName>
    </submittedName>
</protein>
<reference evidence="1" key="1">
    <citation type="submission" date="2019-08" db="EMBL/GenBank/DDBJ databases">
        <authorList>
            <person name="Kucharzyk K."/>
            <person name="Murdoch R.W."/>
            <person name="Higgins S."/>
            <person name="Loffler F."/>
        </authorList>
    </citation>
    <scope>NUCLEOTIDE SEQUENCE</scope>
</reference>
<accession>A0A645FC88</accession>
<evidence type="ECO:0000313" key="1">
    <source>
        <dbReference type="EMBL" id="MPN09973.1"/>
    </source>
</evidence>
<dbReference type="AlphaFoldDB" id="A0A645FC88"/>
<proteinExistence type="predicted"/>
<dbReference type="InterPro" id="IPR036890">
    <property type="entry name" value="HATPase_C_sf"/>
</dbReference>
<sequence>MVRMMLENDGLIREDEHAGGNGLRYMRRRVEAVGGSLSIQRAATFRLIVVIPLSGGY</sequence>